<feature type="region of interest" description="Disordered" evidence="13">
    <location>
        <begin position="503"/>
        <end position="548"/>
    </location>
</feature>
<evidence type="ECO:0000256" key="10">
    <source>
        <dbReference type="ARBA" id="ARBA00023136"/>
    </source>
</evidence>
<feature type="region of interest" description="Disordered" evidence="13">
    <location>
        <begin position="410"/>
        <end position="441"/>
    </location>
</feature>
<dbReference type="AlphaFoldDB" id="A0A0C9YX47"/>
<evidence type="ECO:0000256" key="1">
    <source>
        <dbReference type="ARBA" id="ARBA00004434"/>
    </source>
</evidence>
<evidence type="ECO:0000256" key="11">
    <source>
        <dbReference type="ARBA" id="ARBA00048778"/>
    </source>
</evidence>
<dbReference type="Pfam" id="PF00004">
    <property type="entry name" value="AAA"/>
    <property type="match status" value="1"/>
</dbReference>
<evidence type="ECO:0000256" key="4">
    <source>
        <dbReference type="ARBA" id="ARBA00022741"/>
    </source>
</evidence>
<evidence type="ECO:0000256" key="9">
    <source>
        <dbReference type="ARBA" id="ARBA00023128"/>
    </source>
</evidence>
<evidence type="ECO:0000256" key="6">
    <source>
        <dbReference type="ARBA" id="ARBA00022801"/>
    </source>
</evidence>
<keyword evidence="4 12" id="KW-0547">Nucleotide-binding</keyword>
<evidence type="ECO:0000256" key="8">
    <source>
        <dbReference type="ARBA" id="ARBA00022989"/>
    </source>
</evidence>
<keyword evidence="3" id="KW-0812">Transmembrane</keyword>
<dbReference type="InterPro" id="IPR003593">
    <property type="entry name" value="AAA+_ATPase"/>
</dbReference>
<dbReference type="GO" id="GO:0005743">
    <property type="term" value="C:mitochondrial inner membrane"/>
    <property type="evidence" value="ECO:0007669"/>
    <property type="project" value="UniProtKB-SubCell"/>
</dbReference>
<dbReference type="PROSITE" id="PS00674">
    <property type="entry name" value="AAA"/>
    <property type="match status" value="1"/>
</dbReference>
<evidence type="ECO:0000256" key="12">
    <source>
        <dbReference type="RuleBase" id="RU003651"/>
    </source>
</evidence>
<dbReference type="HOGENOM" id="CLU_010189_3_1_1"/>
<accession>A0A0C9YX47</accession>
<gene>
    <name evidence="16" type="ORF">PISMIDRAFT_344432</name>
</gene>
<dbReference type="EMBL" id="KN833923">
    <property type="protein sequence ID" value="KIK14777.1"/>
    <property type="molecule type" value="Genomic_DNA"/>
</dbReference>
<dbReference type="SMART" id="SM00382">
    <property type="entry name" value="AAA"/>
    <property type="match status" value="1"/>
</dbReference>
<feature type="domain" description="BCS1 N-terminal" evidence="15">
    <location>
        <begin position="25"/>
        <end position="215"/>
    </location>
</feature>
<dbReference type="SUPFAM" id="SSF52540">
    <property type="entry name" value="P-loop containing nucleoside triphosphate hydrolases"/>
    <property type="match status" value="1"/>
</dbReference>
<dbReference type="InterPro" id="IPR027417">
    <property type="entry name" value="P-loop_NTPase"/>
</dbReference>
<keyword evidence="8" id="KW-1133">Transmembrane helix</keyword>
<dbReference type="InterPro" id="IPR003959">
    <property type="entry name" value="ATPase_AAA_core"/>
</dbReference>
<keyword evidence="17" id="KW-1185">Reference proteome</keyword>
<feature type="compositionally biased region" description="Low complexity" evidence="13">
    <location>
        <begin position="328"/>
        <end position="339"/>
    </location>
</feature>
<evidence type="ECO:0000259" key="14">
    <source>
        <dbReference type="SMART" id="SM00382"/>
    </source>
</evidence>
<organism evidence="16 17">
    <name type="scientific">Pisolithus microcarpus 441</name>
    <dbReference type="NCBI Taxonomy" id="765257"/>
    <lineage>
        <taxon>Eukaryota</taxon>
        <taxon>Fungi</taxon>
        <taxon>Dikarya</taxon>
        <taxon>Basidiomycota</taxon>
        <taxon>Agaricomycotina</taxon>
        <taxon>Agaricomycetes</taxon>
        <taxon>Agaricomycetidae</taxon>
        <taxon>Boletales</taxon>
        <taxon>Sclerodermatineae</taxon>
        <taxon>Pisolithaceae</taxon>
        <taxon>Pisolithus</taxon>
    </lineage>
</organism>
<dbReference type="InterPro" id="IPR050747">
    <property type="entry name" value="Mitochondrial_chaperone_BCS1"/>
</dbReference>
<dbReference type="Pfam" id="PF25426">
    <property type="entry name" value="AAA_lid_BCS1"/>
    <property type="match status" value="1"/>
</dbReference>
<comment type="catalytic activity">
    <reaction evidence="11">
        <text>ATP + H2O = ADP + phosphate + H(+)</text>
        <dbReference type="Rhea" id="RHEA:13065"/>
        <dbReference type="ChEBI" id="CHEBI:15377"/>
        <dbReference type="ChEBI" id="CHEBI:15378"/>
        <dbReference type="ChEBI" id="CHEBI:30616"/>
        <dbReference type="ChEBI" id="CHEBI:43474"/>
        <dbReference type="ChEBI" id="CHEBI:456216"/>
    </reaction>
    <physiologicalReaction direction="left-to-right" evidence="11">
        <dbReference type="Rhea" id="RHEA:13066"/>
    </physiologicalReaction>
</comment>
<evidence type="ECO:0000256" key="3">
    <source>
        <dbReference type="ARBA" id="ARBA00022692"/>
    </source>
</evidence>
<name>A0A0C9YX47_9AGAM</name>
<dbReference type="OrthoDB" id="10251412at2759"/>
<dbReference type="Gene3D" id="3.40.50.300">
    <property type="entry name" value="P-loop containing nucleotide triphosphate hydrolases"/>
    <property type="match status" value="1"/>
</dbReference>
<proteinExistence type="inferred from homology"/>
<evidence type="ECO:0000256" key="13">
    <source>
        <dbReference type="SAM" id="MobiDB-lite"/>
    </source>
</evidence>
<dbReference type="STRING" id="765257.A0A0C9YX47"/>
<protein>
    <recommendedName>
        <fullName evidence="18">Mitochondrial chaperone BCS1</fullName>
    </recommendedName>
</protein>
<comment type="subcellular location">
    <subcellularLocation>
        <location evidence="1">Mitochondrion inner membrane</location>
        <topology evidence="1">Single-pass membrane protein</topology>
    </subcellularLocation>
</comment>
<evidence type="ECO:0000256" key="2">
    <source>
        <dbReference type="ARBA" id="ARBA00007448"/>
    </source>
</evidence>
<dbReference type="GO" id="GO:0005524">
    <property type="term" value="F:ATP binding"/>
    <property type="evidence" value="ECO:0007669"/>
    <property type="project" value="UniProtKB-KW"/>
</dbReference>
<keyword evidence="6" id="KW-0378">Hydrolase</keyword>
<keyword evidence="5" id="KW-0999">Mitochondrion inner membrane</keyword>
<feature type="compositionally biased region" description="Basic and acidic residues" evidence="13">
    <location>
        <begin position="503"/>
        <end position="535"/>
    </location>
</feature>
<feature type="domain" description="AAA+ ATPase" evidence="14">
    <location>
        <begin position="246"/>
        <end position="389"/>
    </location>
</feature>
<dbReference type="Pfam" id="PF08740">
    <property type="entry name" value="BCS1_N"/>
    <property type="match status" value="1"/>
</dbReference>
<dbReference type="Proteomes" id="UP000054018">
    <property type="component" value="Unassembled WGS sequence"/>
</dbReference>
<keyword evidence="10" id="KW-0472">Membrane</keyword>
<dbReference type="InterPro" id="IPR057495">
    <property type="entry name" value="AAA_lid_BCS1"/>
</dbReference>
<evidence type="ECO:0000259" key="15">
    <source>
        <dbReference type="SMART" id="SM01024"/>
    </source>
</evidence>
<feature type="region of interest" description="Disordered" evidence="13">
    <location>
        <begin position="318"/>
        <end position="339"/>
    </location>
</feature>
<keyword evidence="7 12" id="KW-0067">ATP-binding</keyword>
<evidence type="ECO:0000313" key="16">
    <source>
        <dbReference type="EMBL" id="KIK14777.1"/>
    </source>
</evidence>
<evidence type="ECO:0008006" key="18">
    <source>
        <dbReference type="Google" id="ProtNLM"/>
    </source>
</evidence>
<reference evidence="16 17" key="1">
    <citation type="submission" date="2014-04" db="EMBL/GenBank/DDBJ databases">
        <authorList>
            <consortium name="DOE Joint Genome Institute"/>
            <person name="Kuo A."/>
            <person name="Kohler A."/>
            <person name="Costa M.D."/>
            <person name="Nagy L.G."/>
            <person name="Floudas D."/>
            <person name="Copeland A."/>
            <person name="Barry K.W."/>
            <person name="Cichocki N."/>
            <person name="Veneault-Fourrey C."/>
            <person name="LaButti K."/>
            <person name="Lindquist E.A."/>
            <person name="Lipzen A."/>
            <person name="Lundell T."/>
            <person name="Morin E."/>
            <person name="Murat C."/>
            <person name="Sun H."/>
            <person name="Tunlid A."/>
            <person name="Henrissat B."/>
            <person name="Grigoriev I.V."/>
            <person name="Hibbett D.S."/>
            <person name="Martin F."/>
            <person name="Nordberg H.P."/>
            <person name="Cantor M.N."/>
            <person name="Hua S.X."/>
        </authorList>
    </citation>
    <scope>NUCLEOTIDE SEQUENCE [LARGE SCALE GENOMIC DNA]</scope>
    <source>
        <strain evidence="16 17">441</strain>
    </source>
</reference>
<evidence type="ECO:0000256" key="5">
    <source>
        <dbReference type="ARBA" id="ARBA00022792"/>
    </source>
</evidence>
<sequence>METLKNMLSPLGMHTNALQDTLKLVVIGGTVETARRMSVSAWNGFVDSFFLTAHFSQEDYPYDWLMHWLSKQPAWGRSREFEITTRTVSRSGITQSTTGDLDEEDVDDDEDALLHGRKKRKVAFIPSLDTTHTIYYRGHWLRITRTKRYPDYGHGAALKISVVARSNDILKKLVLEAKREYEKDAEHRVHIFIADTTYGCWRWNGARQKRPLSSIVLQPGVKDMLLADCKDFLASEDWYAERGIPFRRGYLLHGVPGSGKTSLIHSLAGELGLDIYVVSLSSKGMSDNTLTTLMSHVPSRCILLLEDLDAAFTRSVSRDSCSTGVPPSGTTTNTNDSDGSTLSLSGLLNSLDGVAAAEGRLLFATTNHIERLDPALSRPGRMDVWVNFTHATKWQAEGIFKCFFPSKPKNPPANSVAESSPADEKTDISQKNLPLPKRKASGHTIPVLEEAEIADLAKRFADAIPENELSVASLQGYLLKNKLRPRECVDEVSEWVVQEREMREKLKKEKAEREAKEKKEAEERERKEKEERLTKEVNPFFDTDIPRS</sequence>
<evidence type="ECO:0000313" key="17">
    <source>
        <dbReference type="Proteomes" id="UP000054018"/>
    </source>
</evidence>
<comment type="similarity">
    <text evidence="2">Belongs to the AAA ATPase family. BCS1 subfamily.</text>
</comment>
<evidence type="ECO:0000256" key="7">
    <source>
        <dbReference type="ARBA" id="ARBA00022840"/>
    </source>
</evidence>
<dbReference type="InterPro" id="IPR014851">
    <property type="entry name" value="BCS1_N"/>
</dbReference>
<dbReference type="GO" id="GO:0016887">
    <property type="term" value="F:ATP hydrolysis activity"/>
    <property type="evidence" value="ECO:0007669"/>
    <property type="project" value="InterPro"/>
</dbReference>
<dbReference type="PANTHER" id="PTHR23070">
    <property type="entry name" value="BCS1 AAA-TYPE ATPASE"/>
    <property type="match status" value="1"/>
</dbReference>
<reference evidence="17" key="2">
    <citation type="submission" date="2015-01" db="EMBL/GenBank/DDBJ databases">
        <title>Evolutionary Origins and Diversification of the Mycorrhizal Mutualists.</title>
        <authorList>
            <consortium name="DOE Joint Genome Institute"/>
            <consortium name="Mycorrhizal Genomics Consortium"/>
            <person name="Kohler A."/>
            <person name="Kuo A."/>
            <person name="Nagy L.G."/>
            <person name="Floudas D."/>
            <person name="Copeland A."/>
            <person name="Barry K.W."/>
            <person name="Cichocki N."/>
            <person name="Veneault-Fourrey C."/>
            <person name="LaButti K."/>
            <person name="Lindquist E.A."/>
            <person name="Lipzen A."/>
            <person name="Lundell T."/>
            <person name="Morin E."/>
            <person name="Murat C."/>
            <person name="Riley R."/>
            <person name="Ohm R."/>
            <person name="Sun H."/>
            <person name="Tunlid A."/>
            <person name="Henrissat B."/>
            <person name="Grigoriev I.V."/>
            <person name="Hibbett D.S."/>
            <person name="Martin F."/>
        </authorList>
    </citation>
    <scope>NUCLEOTIDE SEQUENCE [LARGE SCALE GENOMIC DNA]</scope>
    <source>
        <strain evidence="17">441</strain>
    </source>
</reference>
<dbReference type="SMART" id="SM01024">
    <property type="entry name" value="BCS1_N"/>
    <property type="match status" value="1"/>
</dbReference>
<keyword evidence="9" id="KW-0496">Mitochondrion</keyword>
<dbReference type="InterPro" id="IPR003960">
    <property type="entry name" value="ATPase_AAA_CS"/>
</dbReference>